<evidence type="ECO:0000313" key="6">
    <source>
        <dbReference type="EMBL" id="KAE9521918.1"/>
    </source>
</evidence>
<feature type="domain" description="DUF4371" evidence="2">
    <location>
        <begin position="190"/>
        <end position="396"/>
    </location>
</feature>
<feature type="domain" description="HAT C-terminal dimerisation" evidence="1">
    <location>
        <begin position="685"/>
        <end position="758"/>
    </location>
</feature>
<sequence>MFILPCKRTLSPMITGLDQRLLTVLKINVQKLKPQHRFCSIVFDEVSLNPNLNFNNSEGRIYGFEGNGEIVNQLKQKCFSKLSFAEKKVLVENGRPCPDLDILTTVKIRKTNDNASCTRHFRKELYNISDWLCGCEVSNKFFCWSCLLFSTKKTVWNNQGYDDLNHLNTAVKKHTESEIYISGYFKLKTFLSSSTARIDTLLDKQRRIDIQLHNEKVTKNREVLKRLINAVCFLAKQELPFRGHNENKYSVNKGNYMEFLISSQEFDPLLQEHLDTSTIFRGTSVSIQNDLINSVADVIKHNIFNEIQNTQYVAIMLDETTDISNKSQLSTVLRYFSQNENKIVERFLGFDDMSADKTAASLFNHVNQVVEKFKIENKLVAQTYDGAAVMSGHLNGLQSKVLEKYPKAMFTHCYAHVINLILQQSLECNKELKIFFRGLNSLPVFFSHSPKRLKALSEFMTKKLPTLATTRWNFTSRLVHTVHNHRTSLVDFFIFVYESGDFDNVTGITAKGFANFLQENKNIFIIQILSNLFIFTDVLFNILQSKNFDILFCSQKILDFKNQLCQERENFDTVWASFTENSNELFVSNRKVRQTEIDKKDYYRRIYSEIIDNIQTQIDIRFKSFEKLQYFNLLNPTKIKYFAKKDNFPSNLLKSLQDMYGVFFNYGKLQNELHVWYTLNESADKSPIEVMNYLSEMSLISGFSEVYKLAQLISTIPTTTASVERSFSSLKRIHTYCRSTQTQERMNNLSIISIEKELVFKLRTNRNNTTNRYDLANQIREVVRAVHSTGLNIISSICDQGATNTAAINILMNDTKARYLRKNKSFYGDFYEIECESNSHNNLVKIFHLYDTPHLLKGIRNNFLTKNVIFNVDGEKLAQWSDLVKLYELDSNIQDVKMLPRLTRKHVIPTEIPKMKVRNAAQVFSQRVSSIMAFLGTQNILGDTAGDTAKFCLFFDKLFDSVNGIFDKVVDGKIYRSGVKKNSPHHKLWEESMKVLSTMKFVNPSTNKPCTPQPPTLKNWIKSFQNIFKTLNDNNIKVLLPRHLNQDALENLFGAIRALGYRNNNSTCEMFSSAYTTLLLNNLMSAHSPGSNCEEDFSGGCLTSYQTLFETYTNCEANTIEREIEERVVDGLPKKFVDNDYNLKLLGNQTQNYIAGYIVKKLNSVLFKNCRSNDHQLIQARDYKHNELINIIEEKVDIKYITSCPDHKLMFPQKCVNFTQSITTESMCSGFKLIAVWNILNRATKIPNAFSTMHLARDKRTPASECLPFDSDNGEQMPQLIATSSVVSEEKIFHDKAQTKNRVEVEKQEALANEVLLTVKDHFRKPIIKETIGLLKPCDGPARPPVFSSCCYGAELFVVIHCLQ</sequence>
<dbReference type="Pfam" id="PF21789">
    <property type="entry name" value="TNP-like_RNaseH_C"/>
    <property type="match status" value="1"/>
</dbReference>
<feature type="domain" description="Transposable element P transposase-like GTP-binding insertion" evidence="4">
    <location>
        <begin position="854"/>
        <end position="964"/>
    </location>
</feature>
<dbReference type="InterPro" id="IPR048367">
    <property type="entry name" value="TNP-like_RNaseH_C"/>
</dbReference>
<dbReference type="InterPro" id="IPR025398">
    <property type="entry name" value="DUF4371"/>
</dbReference>
<feature type="domain" description="Transposable element P transposase-like RNase H C-terminal" evidence="5">
    <location>
        <begin position="1044"/>
        <end position="1075"/>
    </location>
</feature>
<evidence type="ECO:0000259" key="4">
    <source>
        <dbReference type="Pfam" id="PF21788"/>
    </source>
</evidence>
<dbReference type="OrthoDB" id="6613350at2759"/>
<evidence type="ECO:0000259" key="5">
    <source>
        <dbReference type="Pfam" id="PF21789"/>
    </source>
</evidence>
<dbReference type="Pfam" id="PF21787">
    <property type="entry name" value="TNP-like_RNaseH_N"/>
    <property type="match status" value="1"/>
</dbReference>
<evidence type="ECO:0000259" key="1">
    <source>
        <dbReference type="Pfam" id="PF05699"/>
    </source>
</evidence>
<name>A0A6G0SUU1_APHGL</name>
<comment type="caution">
    <text evidence="6">The sequence shown here is derived from an EMBL/GenBank/DDBJ whole genome shotgun (WGS) entry which is preliminary data.</text>
</comment>
<proteinExistence type="predicted"/>
<evidence type="ECO:0008006" key="8">
    <source>
        <dbReference type="Google" id="ProtNLM"/>
    </source>
</evidence>
<organism evidence="6 7">
    <name type="scientific">Aphis glycines</name>
    <name type="common">Soybean aphid</name>
    <dbReference type="NCBI Taxonomy" id="307491"/>
    <lineage>
        <taxon>Eukaryota</taxon>
        <taxon>Metazoa</taxon>
        <taxon>Ecdysozoa</taxon>
        <taxon>Arthropoda</taxon>
        <taxon>Hexapoda</taxon>
        <taxon>Insecta</taxon>
        <taxon>Pterygota</taxon>
        <taxon>Neoptera</taxon>
        <taxon>Paraneoptera</taxon>
        <taxon>Hemiptera</taxon>
        <taxon>Sternorrhyncha</taxon>
        <taxon>Aphidomorpha</taxon>
        <taxon>Aphidoidea</taxon>
        <taxon>Aphididae</taxon>
        <taxon>Aphidini</taxon>
        <taxon>Aphis</taxon>
        <taxon>Aphis</taxon>
    </lineage>
</organism>
<accession>A0A6G0SUU1</accession>
<dbReference type="GO" id="GO:0046983">
    <property type="term" value="F:protein dimerization activity"/>
    <property type="evidence" value="ECO:0007669"/>
    <property type="project" value="InterPro"/>
</dbReference>
<dbReference type="Pfam" id="PF21788">
    <property type="entry name" value="TNP-like_GBD"/>
    <property type="match status" value="1"/>
</dbReference>
<dbReference type="PANTHER" id="PTHR45749:SF28">
    <property type="entry name" value="ZINC FINGER MYM-TYPE PROTEIN 1-LIKE-RELATED"/>
    <property type="match status" value="1"/>
</dbReference>
<dbReference type="InterPro" id="IPR008906">
    <property type="entry name" value="HATC_C_dom"/>
</dbReference>
<feature type="domain" description="Transposable element P transposase-like RNase H" evidence="3">
    <location>
        <begin position="15"/>
        <end position="71"/>
    </location>
</feature>
<dbReference type="Pfam" id="PF05699">
    <property type="entry name" value="Dimer_Tnp_hAT"/>
    <property type="match status" value="1"/>
</dbReference>
<dbReference type="Pfam" id="PF14291">
    <property type="entry name" value="DUF4371"/>
    <property type="match status" value="1"/>
</dbReference>
<keyword evidence="7" id="KW-1185">Reference proteome</keyword>
<protein>
    <recommendedName>
        <fullName evidence="8">DUF4371 domain-containing protein</fullName>
    </recommendedName>
</protein>
<dbReference type="EMBL" id="VYZN01001862">
    <property type="protein sequence ID" value="KAE9521918.1"/>
    <property type="molecule type" value="Genomic_DNA"/>
</dbReference>
<evidence type="ECO:0000259" key="3">
    <source>
        <dbReference type="Pfam" id="PF21787"/>
    </source>
</evidence>
<dbReference type="InterPro" id="IPR048366">
    <property type="entry name" value="TNP-like_GBD"/>
</dbReference>
<dbReference type="PANTHER" id="PTHR45749">
    <property type="match status" value="1"/>
</dbReference>
<dbReference type="InterPro" id="IPR048365">
    <property type="entry name" value="TNP-like_RNaseH_N"/>
</dbReference>
<evidence type="ECO:0000313" key="7">
    <source>
        <dbReference type="Proteomes" id="UP000475862"/>
    </source>
</evidence>
<dbReference type="InterPro" id="IPR012337">
    <property type="entry name" value="RNaseH-like_sf"/>
</dbReference>
<evidence type="ECO:0000259" key="2">
    <source>
        <dbReference type="Pfam" id="PF14291"/>
    </source>
</evidence>
<dbReference type="SUPFAM" id="SSF53098">
    <property type="entry name" value="Ribonuclease H-like"/>
    <property type="match status" value="1"/>
</dbReference>
<reference evidence="6 7" key="1">
    <citation type="submission" date="2019-08" db="EMBL/GenBank/DDBJ databases">
        <title>The genome of the soybean aphid Biotype 1, its phylome, world population structure and adaptation to the North American continent.</title>
        <authorList>
            <person name="Giordano R."/>
            <person name="Donthu R.K."/>
            <person name="Hernandez A.G."/>
            <person name="Wright C.L."/>
            <person name="Zimin A.V."/>
        </authorList>
    </citation>
    <scope>NUCLEOTIDE SEQUENCE [LARGE SCALE GENOMIC DNA]</scope>
    <source>
        <tissue evidence="6">Whole aphids</tissue>
    </source>
</reference>
<gene>
    <name evidence="6" type="ORF">AGLY_017725</name>
</gene>
<dbReference type="Proteomes" id="UP000475862">
    <property type="component" value="Unassembled WGS sequence"/>
</dbReference>